<dbReference type="RefSeq" id="WP_189512774.1">
    <property type="nucleotide sequence ID" value="NZ_BMXG01000005.1"/>
</dbReference>
<evidence type="ECO:0000256" key="2">
    <source>
        <dbReference type="SAM" id="Phobius"/>
    </source>
</evidence>
<evidence type="ECO:0000256" key="1">
    <source>
        <dbReference type="SAM" id="MobiDB-lite"/>
    </source>
</evidence>
<feature type="compositionally biased region" description="Basic and acidic residues" evidence="1">
    <location>
        <begin position="102"/>
        <end position="115"/>
    </location>
</feature>
<evidence type="ECO:0000313" key="4">
    <source>
        <dbReference type="Proteomes" id="UP000642829"/>
    </source>
</evidence>
<dbReference type="Proteomes" id="UP000642829">
    <property type="component" value="Unassembled WGS sequence"/>
</dbReference>
<reference evidence="3" key="2">
    <citation type="submission" date="2020-09" db="EMBL/GenBank/DDBJ databases">
        <authorList>
            <person name="Sun Q."/>
            <person name="Kim S."/>
        </authorList>
    </citation>
    <scope>NUCLEOTIDE SEQUENCE</scope>
    <source>
        <strain evidence="3">KCTC 12870</strain>
    </source>
</reference>
<feature type="transmembrane region" description="Helical" evidence="2">
    <location>
        <begin position="44"/>
        <end position="64"/>
    </location>
</feature>
<sequence length="115" mass="13129">MLFIIIILSVLISIWGSKKEAFVYFFLAFIGFLVALIGEDSVTGVGHWCGVYLAVVSIVFTFRLHRHLNWRPSNISDYYADEHVDFTPLEHGGNDPRILSKHPIDGADPRKQRKK</sequence>
<gene>
    <name evidence="3" type="ORF">GCM10007047_11270</name>
</gene>
<name>A0A8J3DAY4_9BACT</name>
<accession>A0A8J3DAY4</accession>
<feature type="transmembrane region" description="Helical" evidence="2">
    <location>
        <begin position="21"/>
        <end position="38"/>
    </location>
</feature>
<comment type="caution">
    <text evidence="3">The sequence shown here is derived from an EMBL/GenBank/DDBJ whole genome shotgun (WGS) entry which is preliminary data.</text>
</comment>
<proteinExistence type="predicted"/>
<organism evidence="3 4">
    <name type="scientific">Cerasicoccus arenae</name>
    <dbReference type="NCBI Taxonomy" id="424488"/>
    <lineage>
        <taxon>Bacteria</taxon>
        <taxon>Pseudomonadati</taxon>
        <taxon>Verrucomicrobiota</taxon>
        <taxon>Opitutia</taxon>
        <taxon>Puniceicoccales</taxon>
        <taxon>Cerasicoccaceae</taxon>
        <taxon>Cerasicoccus</taxon>
    </lineage>
</organism>
<keyword evidence="4" id="KW-1185">Reference proteome</keyword>
<dbReference type="AlphaFoldDB" id="A0A8J3DAY4"/>
<keyword evidence="2" id="KW-0812">Transmembrane</keyword>
<reference evidence="3" key="1">
    <citation type="journal article" date="2014" name="Int. J. Syst. Evol. Microbiol.">
        <title>Complete genome sequence of Corynebacterium casei LMG S-19264T (=DSM 44701T), isolated from a smear-ripened cheese.</title>
        <authorList>
            <consortium name="US DOE Joint Genome Institute (JGI-PGF)"/>
            <person name="Walter F."/>
            <person name="Albersmeier A."/>
            <person name="Kalinowski J."/>
            <person name="Ruckert C."/>
        </authorList>
    </citation>
    <scope>NUCLEOTIDE SEQUENCE</scope>
    <source>
        <strain evidence="3">KCTC 12870</strain>
    </source>
</reference>
<protein>
    <submittedName>
        <fullName evidence="3">Uncharacterized protein</fullName>
    </submittedName>
</protein>
<feature type="region of interest" description="Disordered" evidence="1">
    <location>
        <begin position="90"/>
        <end position="115"/>
    </location>
</feature>
<evidence type="ECO:0000313" key="3">
    <source>
        <dbReference type="EMBL" id="GHB97037.1"/>
    </source>
</evidence>
<keyword evidence="2" id="KW-0472">Membrane</keyword>
<dbReference type="EMBL" id="BMXG01000005">
    <property type="protein sequence ID" value="GHB97037.1"/>
    <property type="molecule type" value="Genomic_DNA"/>
</dbReference>
<keyword evidence="2" id="KW-1133">Transmembrane helix</keyword>